<feature type="domain" description="Ricin B lectin" evidence="3">
    <location>
        <begin position="205"/>
        <end position="323"/>
    </location>
</feature>
<accession>A0ABW0DYH7</accession>
<keyword evidence="2" id="KW-1133">Transmembrane helix</keyword>
<dbReference type="InterPro" id="IPR000772">
    <property type="entry name" value="Ricin_B_lectin"/>
</dbReference>
<organism evidence="4 5">
    <name type="scientific">Streptomyces atrovirens</name>
    <dbReference type="NCBI Taxonomy" id="285556"/>
    <lineage>
        <taxon>Bacteria</taxon>
        <taxon>Bacillati</taxon>
        <taxon>Actinomycetota</taxon>
        <taxon>Actinomycetes</taxon>
        <taxon>Kitasatosporales</taxon>
        <taxon>Streptomycetaceae</taxon>
        <taxon>Streptomyces</taxon>
    </lineage>
</organism>
<dbReference type="SUPFAM" id="SSF50370">
    <property type="entry name" value="Ricin B-like lectins"/>
    <property type="match status" value="1"/>
</dbReference>
<evidence type="ECO:0000313" key="5">
    <source>
        <dbReference type="Proteomes" id="UP001596035"/>
    </source>
</evidence>
<dbReference type="CDD" id="cd00161">
    <property type="entry name" value="beta-trefoil_Ricin-like"/>
    <property type="match status" value="1"/>
</dbReference>
<feature type="compositionally biased region" description="Low complexity" evidence="1">
    <location>
        <begin position="144"/>
        <end position="168"/>
    </location>
</feature>
<feature type="compositionally biased region" description="Low complexity" evidence="1">
    <location>
        <begin position="28"/>
        <end position="44"/>
    </location>
</feature>
<dbReference type="RefSeq" id="WP_344555313.1">
    <property type="nucleotide sequence ID" value="NZ_BAAATG010000001.1"/>
</dbReference>
<reference evidence="5" key="1">
    <citation type="journal article" date="2019" name="Int. J. Syst. Evol. Microbiol.">
        <title>The Global Catalogue of Microorganisms (GCM) 10K type strain sequencing project: providing services to taxonomists for standard genome sequencing and annotation.</title>
        <authorList>
            <consortium name="The Broad Institute Genomics Platform"/>
            <consortium name="The Broad Institute Genome Sequencing Center for Infectious Disease"/>
            <person name="Wu L."/>
            <person name="Ma J."/>
        </authorList>
    </citation>
    <scope>NUCLEOTIDE SEQUENCE [LARGE SCALE GENOMIC DNA]</scope>
    <source>
        <strain evidence="5">CGMCC 4.7131</strain>
    </source>
</reference>
<dbReference type="InterPro" id="IPR035992">
    <property type="entry name" value="Ricin_B-like_lectins"/>
</dbReference>
<comment type="caution">
    <text evidence="4">The sequence shown here is derived from an EMBL/GenBank/DDBJ whole genome shotgun (WGS) entry which is preliminary data.</text>
</comment>
<feature type="region of interest" description="Disordered" evidence="1">
    <location>
        <begin position="112"/>
        <end position="208"/>
    </location>
</feature>
<feature type="compositionally biased region" description="Basic and acidic residues" evidence="1">
    <location>
        <begin position="1"/>
        <end position="19"/>
    </location>
</feature>
<evidence type="ECO:0000259" key="3">
    <source>
        <dbReference type="SMART" id="SM00458"/>
    </source>
</evidence>
<keyword evidence="2" id="KW-0812">Transmembrane</keyword>
<feature type="compositionally biased region" description="Basic and acidic residues" evidence="1">
    <location>
        <begin position="45"/>
        <end position="56"/>
    </location>
</feature>
<feature type="compositionally biased region" description="Basic and acidic residues" evidence="1">
    <location>
        <begin position="169"/>
        <end position="183"/>
    </location>
</feature>
<name>A0ABW0DYH7_9ACTN</name>
<dbReference type="PROSITE" id="PS50231">
    <property type="entry name" value="RICIN_B_LECTIN"/>
    <property type="match status" value="1"/>
</dbReference>
<dbReference type="Proteomes" id="UP001596035">
    <property type="component" value="Unassembled WGS sequence"/>
</dbReference>
<feature type="region of interest" description="Disordered" evidence="1">
    <location>
        <begin position="1"/>
        <end position="89"/>
    </location>
</feature>
<proteinExistence type="predicted"/>
<dbReference type="Gene3D" id="2.80.10.50">
    <property type="match status" value="1"/>
</dbReference>
<gene>
    <name evidence="4" type="ORF">ACFPWV_20725</name>
</gene>
<dbReference type="EMBL" id="JBHSKN010000018">
    <property type="protein sequence ID" value="MFC5242308.1"/>
    <property type="molecule type" value="Genomic_DNA"/>
</dbReference>
<dbReference type="Pfam" id="PF00652">
    <property type="entry name" value="Ricin_B_lectin"/>
    <property type="match status" value="1"/>
</dbReference>
<dbReference type="SMART" id="SM00458">
    <property type="entry name" value="RICIN"/>
    <property type="match status" value="1"/>
</dbReference>
<keyword evidence="5" id="KW-1185">Reference proteome</keyword>
<evidence type="ECO:0000313" key="4">
    <source>
        <dbReference type="EMBL" id="MFC5242308.1"/>
    </source>
</evidence>
<evidence type="ECO:0000256" key="2">
    <source>
        <dbReference type="SAM" id="Phobius"/>
    </source>
</evidence>
<feature type="transmembrane region" description="Helical" evidence="2">
    <location>
        <begin position="93"/>
        <end position="114"/>
    </location>
</feature>
<protein>
    <submittedName>
        <fullName evidence="4">RICIN domain-containing protein</fullName>
    </submittedName>
</protein>
<sequence>MPELPKRNTGQDRRVDLPPDRPSGVNDAAKLAAARAALARAATAHRADIEDGKATARPEPPVSITGRDESATGPAAAPDDSPRSGPRRPPAKWIAIASVAVAVVIAGAVVTISGSQGEDDRQSNVAGEPYQSDANEPEVPDVEPSLSASASAAASSRPPSTGSPTPSGRETEPGTDKAAKNDAEPTVSKAPDKDGTGRAGGSAPDPGRALAVEASGNCLTGAGSGSELVVAACTGAASQSWNTGSDTALQQGDLCATVTGTEDRAPVVLAPCDQSAAQRFSLSGKSLLSASSGKCLDLFGGASGTQVVLWECNGRDNQRWSTT</sequence>
<keyword evidence="2" id="KW-0472">Membrane</keyword>
<evidence type="ECO:0000256" key="1">
    <source>
        <dbReference type="SAM" id="MobiDB-lite"/>
    </source>
</evidence>